<dbReference type="OrthoDB" id="2157530at2759"/>
<name>A0A2J6T5Q0_9HELO</name>
<dbReference type="PANTHER" id="PTHR24148:SF64">
    <property type="entry name" value="HETEROKARYON INCOMPATIBILITY DOMAIN-CONTAINING PROTEIN"/>
    <property type="match status" value="1"/>
</dbReference>
<protein>
    <recommendedName>
        <fullName evidence="3">Heterokaryon incompatibility domain-containing protein</fullName>
    </recommendedName>
</protein>
<evidence type="ECO:0000313" key="1">
    <source>
        <dbReference type="EMBL" id="PMD58347.1"/>
    </source>
</evidence>
<dbReference type="RefSeq" id="XP_024735251.1">
    <property type="nucleotide sequence ID" value="XM_024880483.1"/>
</dbReference>
<reference evidence="1 2" key="1">
    <citation type="submission" date="2016-04" db="EMBL/GenBank/DDBJ databases">
        <title>A degradative enzymes factory behind the ericoid mycorrhizal symbiosis.</title>
        <authorList>
            <consortium name="DOE Joint Genome Institute"/>
            <person name="Martino E."/>
            <person name="Morin E."/>
            <person name="Grelet G."/>
            <person name="Kuo A."/>
            <person name="Kohler A."/>
            <person name="Daghino S."/>
            <person name="Barry K."/>
            <person name="Choi C."/>
            <person name="Cichocki N."/>
            <person name="Clum A."/>
            <person name="Copeland A."/>
            <person name="Hainaut M."/>
            <person name="Haridas S."/>
            <person name="Labutti K."/>
            <person name="Lindquist E."/>
            <person name="Lipzen A."/>
            <person name="Khouja H.-R."/>
            <person name="Murat C."/>
            <person name="Ohm R."/>
            <person name="Olson A."/>
            <person name="Spatafora J."/>
            <person name="Veneault-Fourrey C."/>
            <person name="Henrissat B."/>
            <person name="Grigoriev I."/>
            <person name="Martin F."/>
            <person name="Perotto S."/>
        </authorList>
    </citation>
    <scope>NUCLEOTIDE SEQUENCE [LARGE SCALE GENOMIC DNA]</scope>
    <source>
        <strain evidence="1 2">E</strain>
    </source>
</reference>
<accession>A0A2J6T5Q0</accession>
<keyword evidence="2" id="KW-1185">Reference proteome</keyword>
<dbReference type="EMBL" id="KZ613822">
    <property type="protein sequence ID" value="PMD58347.1"/>
    <property type="molecule type" value="Genomic_DNA"/>
</dbReference>
<dbReference type="Pfam" id="PF26639">
    <property type="entry name" value="Het-6_barrel"/>
    <property type="match status" value="1"/>
</dbReference>
<proteinExistence type="predicted"/>
<dbReference type="GeneID" id="36588560"/>
<evidence type="ECO:0000313" key="2">
    <source>
        <dbReference type="Proteomes" id="UP000235371"/>
    </source>
</evidence>
<dbReference type="PANTHER" id="PTHR24148">
    <property type="entry name" value="ANKYRIN REPEAT DOMAIN-CONTAINING PROTEIN 39 HOMOLOG-RELATED"/>
    <property type="match status" value="1"/>
</dbReference>
<dbReference type="InterPro" id="IPR052895">
    <property type="entry name" value="HetReg/Transcr_Mod"/>
</dbReference>
<dbReference type="InParanoid" id="A0A2J6T5Q0"/>
<sequence length="588" mass="67374">MRDIYHLAVSVLVWLGDKTDEINRLELFISNLVNEGYVTKGDKWGREVTGIETKARDRGERKQPLAKFIRNESERLLLKGAFKGGMGLLRGMQIGLDVEYNSLSDHLNDQRVREDEYLQRMEEIKSWSPNERQLKLVQGEDFQAMATLLDKVLFSDTQYFDRMWTLQELCVANRGLVEVLEVNLEDLLLVFYYLQRTFNIRHLSFEKITTLFEINSKFNNGQRLPLRVLLALSAGRNSENPRDRIYGLHGLMKDEQNPLLKPDYMKPVAEVYANVARHIISTGESLDVICGHQLLGRLSELPSWVPDFRHFGLEASSLVNANGENIIYRASESEKHALPEHPFHVTREWQTLIVTGIFLGNVSVLSDILVPGQDLQTETFALRERLWSAKFIQSQEWAPEEAQTVGNVSDLVAIYAEFYQNSNRATFWARNPDKLGRLRAMIGNANDQRDGTLGLNYKYFLTLLCGRIAKETRCSEEELSEHFARSCIPDQEGIETLERLCKALDAGTQGRRLIMSERKQMGAATEQTQENDMIYVLMGCSVSVILRKTARPNEFQFIGECYWHGFMDGEALAMRDGDKVTAHEFNLV</sequence>
<dbReference type="AlphaFoldDB" id="A0A2J6T5Q0"/>
<evidence type="ECO:0008006" key="3">
    <source>
        <dbReference type="Google" id="ProtNLM"/>
    </source>
</evidence>
<gene>
    <name evidence="1" type="ORF">K444DRAFT_614137</name>
</gene>
<dbReference type="Proteomes" id="UP000235371">
    <property type="component" value="Unassembled WGS sequence"/>
</dbReference>
<organism evidence="1 2">
    <name type="scientific">Hyaloscypha bicolor E</name>
    <dbReference type="NCBI Taxonomy" id="1095630"/>
    <lineage>
        <taxon>Eukaryota</taxon>
        <taxon>Fungi</taxon>
        <taxon>Dikarya</taxon>
        <taxon>Ascomycota</taxon>
        <taxon>Pezizomycotina</taxon>
        <taxon>Leotiomycetes</taxon>
        <taxon>Helotiales</taxon>
        <taxon>Hyaloscyphaceae</taxon>
        <taxon>Hyaloscypha</taxon>
        <taxon>Hyaloscypha bicolor</taxon>
    </lineage>
</organism>